<dbReference type="FunFam" id="3.40.395.10:FF:000001">
    <property type="entry name" value="Sentrin-specific protease 1"/>
    <property type="match status" value="1"/>
</dbReference>
<keyword evidence="3" id="KW-0378">Hydrolase</keyword>
<dbReference type="GO" id="GO:0080090">
    <property type="term" value="P:regulation of primary metabolic process"/>
    <property type="evidence" value="ECO:0007669"/>
    <property type="project" value="UniProtKB-ARBA"/>
</dbReference>
<comment type="similarity">
    <text evidence="1">Belongs to the peptidase C48 family.</text>
</comment>
<evidence type="ECO:0000256" key="2">
    <source>
        <dbReference type="ARBA" id="ARBA00022670"/>
    </source>
</evidence>
<evidence type="ECO:0000256" key="5">
    <source>
        <dbReference type="SAM" id="Coils"/>
    </source>
</evidence>
<dbReference type="PANTHER" id="PTHR12606">
    <property type="entry name" value="SENTRIN/SUMO-SPECIFIC PROTEASE"/>
    <property type="match status" value="1"/>
</dbReference>
<keyword evidence="8" id="KW-1185">Reference proteome</keyword>
<organism evidence="7 8">
    <name type="scientific">Chrysochromulina tobinii</name>
    <dbReference type="NCBI Taxonomy" id="1460289"/>
    <lineage>
        <taxon>Eukaryota</taxon>
        <taxon>Haptista</taxon>
        <taxon>Haptophyta</taxon>
        <taxon>Prymnesiophyceae</taxon>
        <taxon>Prymnesiales</taxon>
        <taxon>Chrysochromulinaceae</taxon>
        <taxon>Chrysochromulina</taxon>
    </lineage>
</organism>
<keyword evidence="5" id="KW-0175">Coiled coil</keyword>
<feature type="domain" description="Ubiquitin-like protease family profile" evidence="6">
    <location>
        <begin position="127"/>
        <end position="296"/>
    </location>
</feature>
<dbReference type="GO" id="GO:0060255">
    <property type="term" value="P:regulation of macromolecule metabolic process"/>
    <property type="evidence" value="ECO:0007669"/>
    <property type="project" value="UniProtKB-ARBA"/>
</dbReference>
<dbReference type="Proteomes" id="UP000037460">
    <property type="component" value="Unassembled WGS sequence"/>
</dbReference>
<dbReference type="GO" id="GO:0016926">
    <property type="term" value="P:protein desumoylation"/>
    <property type="evidence" value="ECO:0007669"/>
    <property type="project" value="TreeGrafter"/>
</dbReference>
<name>A0A0M0JRQ9_9EUKA</name>
<keyword evidence="2 7" id="KW-0645">Protease</keyword>
<protein>
    <submittedName>
        <fullName evidence="7">Sentrin sumo-specific protease</fullName>
    </submittedName>
</protein>
<evidence type="ECO:0000313" key="7">
    <source>
        <dbReference type="EMBL" id="KOO28947.1"/>
    </source>
</evidence>
<dbReference type="InterPro" id="IPR038765">
    <property type="entry name" value="Papain-like_cys_pep_sf"/>
</dbReference>
<dbReference type="PANTHER" id="PTHR12606:SF141">
    <property type="entry name" value="GH15225P-RELATED"/>
    <property type="match status" value="1"/>
</dbReference>
<dbReference type="Pfam" id="PF02902">
    <property type="entry name" value="Peptidase_C48"/>
    <property type="match status" value="1"/>
</dbReference>
<dbReference type="SUPFAM" id="SSF54001">
    <property type="entry name" value="Cysteine proteinases"/>
    <property type="match status" value="1"/>
</dbReference>
<evidence type="ECO:0000259" key="6">
    <source>
        <dbReference type="PROSITE" id="PS50600"/>
    </source>
</evidence>
<dbReference type="PROSITE" id="PS50600">
    <property type="entry name" value="ULP_PROTEASE"/>
    <property type="match status" value="1"/>
</dbReference>
<gene>
    <name evidence="7" type="ORF">Ctob_004831</name>
</gene>
<dbReference type="GO" id="GO:0006508">
    <property type="term" value="P:proteolysis"/>
    <property type="evidence" value="ECO:0007669"/>
    <property type="project" value="UniProtKB-KW"/>
</dbReference>
<accession>A0A0M0JRQ9</accession>
<dbReference type="AlphaFoldDB" id="A0A0M0JRQ9"/>
<keyword evidence="4" id="KW-0788">Thiol protease</keyword>
<dbReference type="EMBL" id="JWZX01002488">
    <property type="protein sequence ID" value="KOO28947.1"/>
    <property type="molecule type" value="Genomic_DNA"/>
</dbReference>
<evidence type="ECO:0000313" key="8">
    <source>
        <dbReference type="Proteomes" id="UP000037460"/>
    </source>
</evidence>
<proteinExistence type="inferred from homology"/>
<dbReference type="InterPro" id="IPR003653">
    <property type="entry name" value="Peptidase_C48_C"/>
</dbReference>
<dbReference type="GO" id="GO:0005634">
    <property type="term" value="C:nucleus"/>
    <property type="evidence" value="ECO:0007669"/>
    <property type="project" value="TreeGrafter"/>
</dbReference>
<evidence type="ECO:0000256" key="3">
    <source>
        <dbReference type="ARBA" id="ARBA00022801"/>
    </source>
</evidence>
<evidence type="ECO:0000256" key="1">
    <source>
        <dbReference type="ARBA" id="ARBA00005234"/>
    </source>
</evidence>
<comment type="caution">
    <text evidence="7">The sequence shown here is derived from an EMBL/GenBank/DDBJ whole genome shotgun (WGS) entry which is preliminary data.</text>
</comment>
<dbReference type="GO" id="GO:0016929">
    <property type="term" value="F:deSUMOylase activity"/>
    <property type="evidence" value="ECO:0007669"/>
    <property type="project" value="TreeGrafter"/>
</dbReference>
<reference evidence="8" key="1">
    <citation type="journal article" date="2015" name="PLoS Genet.">
        <title>Genome Sequence and Transcriptome Analyses of Chrysochromulina tobin: Metabolic Tools for Enhanced Algal Fitness in the Prominent Order Prymnesiales (Haptophyceae).</title>
        <authorList>
            <person name="Hovde B.T."/>
            <person name="Deodato C.R."/>
            <person name="Hunsperger H.M."/>
            <person name="Ryken S.A."/>
            <person name="Yost W."/>
            <person name="Jha R.K."/>
            <person name="Patterson J."/>
            <person name="Monnat R.J. Jr."/>
            <person name="Barlow S.B."/>
            <person name="Starkenburg S.R."/>
            <person name="Cattolico R.A."/>
        </authorList>
    </citation>
    <scope>NUCLEOTIDE SEQUENCE</scope>
    <source>
        <strain evidence="8">CCMP291</strain>
    </source>
</reference>
<dbReference type="OrthoDB" id="1939479at2759"/>
<feature type="coiled-coil region" evidence="5">
    <location>
        <begin position="555"/>
        <end position="584"/>
    </location>
</feature>
<sequence length="587" mass="66011">MVFEDNFNLCGHFGDGLGHWAAIAVYIGCNSDYMSVWKLDSIREPILLSDPKKPPDRIAASKLAESAAAVKSATVKEEVTLDSSEEVKPPGKRAYTLPTLTTAEAEIVDEALGTGNPNEILAELRNIPISRLDMTTLRPGQWLNDEVINYYFKILEQREASKATGPSCHFHQTTFYPKLAEGLNGYQYSQVAEWTRGKDVFSKDLIIVPIHQPGHWTLAVINMKQKRFEYYDSLRGPPDMVLTNLRRWLEDESLDKKKVPFDTSGWTEVVWKQGQTPQQRNGWDCGMFMIRTADYIARDTVLSFTQEDMELFRRLTVLEILKTSDTVRSPKQACKPTTMRIMADVSDSEEEEQRRTEGWQPGDEKLQAATVNGVIETIMSETLKSERDIMSETLWEAAVALQSSLGADPHVPPQLLLVPSVDGVAKLGGNGGKADGRLVIFLVLGTTKNPAWTANNQNYKFLGKMRVDPHASKRSKGTCVKVCGGLFVLKGFEYDTESKQVIQIAFLQDGKPRMAFIAEKSPLLSMSMTEGVFSTFPKDEEIIKILRKCVLETIAAEAEQRAEADRLKKETLKSMKKIKKSEEQRRR</sequence>
<dbReference type="Gene3D" id="3.40.395.10">
    <property type="entry name" value="Adenoviral Proteinase, Chain A"/>
    <property type="match status" value="1"/>
</dbReference>
<evidence type="ECO:0000256" key="4">
    <source>
        <dbReference type="ARBA" id="ARBA00022807"/>
    </source>
</evidence>